<accession>W2KEG7</accession>
<protein>
    <submittedName>
        <fullName evidence="1">Uncharacterized protein</fullName>
    </submittedName>
</protein>
<name>W2KEG7_PHYNI</name>
<reference evidence="1" key="1">
    <citation type="submission" date="2013-11" db="EMBL/GenBank/DDBJ databases">
        <title>The Genome Sequence of Phytophthora parasitica CHvinca01.</title>
        <authorList>
            <consortium name="The Broad Institute Genomics Platform"/>
            <person name="Russ C."/>
            <person name="Tyler B."/>
            <person name="Panabieres F."/>
            <person name="Shan W."/>
            <person name="Tripathy S."/>
            <person name="Grunwald N."/>
            <person name="Machado M."/>
            <person name="Johnson C.S."/>
            <person name="Arredondo F."/>
            <person name="Hong C."/>
            <person name="Coffey M."/>
            <person name="Young S.K."/>
            <person name="Zeng Q."/>
            <person name="Gargeya S."/>
            <person name="Fitzgerald M."/>
            <person name="Abouelleil A."/>
            <person name="Alvarado L."/>
            <person name="Chapman S.B."/>
            <person name="Gainer-Dewar J."/>
            <person name="Goldberg J."/>
            <person name="Griggs A."/>
            <person name="Gujja S."/>
            <person name="Hansen M."/>
            <person name="Howarth C."/>
            <person name="Imamovic A."/>
            <person name="Ireland A."/>
            <person name="Larimer J."/>
            <person name="McCowan C."/>
            <person name="Murphy C."/>
            <person name="Pearson M."/>
            <person name="Poon T.W."/>
            <person name="Priest M."/>
            <person name="Roberts A."/>
            <person name="Saif S."/>
            <person name="Shea T."/>
            <person name="Sykes S."/>
            <person name="Wortman J."/>
            <person name="Nusbaum C."/>
            <person name="Birren B."/>
        </authorList>
    </citation>
    <scope>NUCLEOTIDE SEQUENCE [LARGE SCALE GENOMIC DNA]</scope>
    <source>
        <strain evidence="1">CHvinca01</strain>
    </source>
</reference>
<gene>
    <name evidence="1" type="ORF">L917_16984</name>
</gene>
<proteinExistence type="predicted"/>
<dbReference type="AlphaFoldDB" id="W2KEG7"/>
<sequence>MNIYALVLLVEEVNKKRKPEHPKKKKTALKSKQPSILQFFNLAQRPSS</sequence>
<evidence type="ECO:0000313" key="1">
    <source>
        <dbReference type="EMBL" id="ETL82989.1"/>
    </source>
</evidence>
<organism evidence="1">
    <name type="scientific">Phytophthora nicotianae</name>
    <name type="common">Potato buckeye rot agent</name>
    <name type="synonym">Phytophthora parasitica</name>
    <dbReference type="NCBI Taxonomy" id="4792"/>
    <lineage>
        <taxon>Eukaryota</taxon>
        <taxon>Sar</taxon>
        <taxon>Stramenopiles</taxon>
        <taxon>Oomycota</taxon>
        <taxon>Peronosporomycetes</taxon>
        <taxon>Peronosporales</taxon>
        <taxon>Peronosporaceae</taxon>
        <taxon>Phytophthora</taxon>
    </lineage>
</organism>
<dbReference type="EMBL" id="KI682115">
    <property type="protein sequence ID" value="ETL82989.1"/>
    <property type="molecule type" value="Genomic_DNA"/>
</dbReference>
<dbReference type="Proteomes" id="UP000054423">
    <property type="component" value="Unassembled WGS sequence"/>
</dbReference>